<dbReference type="Proteomes" id="UP001333102">
    <property type="component" value="Chromosome"/>
</dbReference>
<dbReference type="RefSeq" id="WP_324669066.1">
    <property type="nucleotide sequence ID" value="NZ_CP141614.1"/>
</dbReference>
<gene>
    <name evidence="1" type="ORF">VLY81_00565</name>
</gene>
<proteinExistence type="predicted"/>
<reference evidence="2" key="1">
    <citation type="submission" date="2023-12" db="EMBL/GenBank/DDBJ databases">
        <title>Novel isolates from deep terrestrial aquifers shed light on the physiology and ecology of the class Limnochordia.</title>
        <authorList>
            <person name="Karnachuk O.V."/>
            <person name="Lukina A.P."/>
            <person name="Avakyan M.R."/>
            <person name="Kadnikov V."/>
            <person name="Begmatov S."/>
            <person name="Beletsky A.V."/>
            <person name="Mardanov A.V."/>
            <person name="Ravin N.V."/>
        </authorList>
    </citation>
    <scope>NUCLEOTIDE SEQUENCE [LARGE SCALE GENOMIC DNA]</scope>
    <source>
        <strain evidence="2">LN</strain>
    </source>
</reference>
<organism evidence="1 2">
    <name type="scientific">Geochorda subterranea</name>
    <dbReference type="NCBI Taxonomy" id="3109564"/>
    <lineage>
        <taxon>Bacteria</taxon>
        <taxon>Bacillati</taxon>
        <taxon>Bacillota</taxon>
        <taxon>Limnochordia</taxon>
        <taxon>Limnochordales</taxon>
        <taxon>Geochordaceae</taxon>
        <taxon>Geochorda</taxon>
    </lineage>
</organism>
<keyword evidence="2" id="KW-1185">Reference proteome</keyword>
<dbReference type="EMBL" id="CP141614">
    <property type="protein sequence ID" value="WRP14697.1"/>
    <property type="molecule type" value="Genomic_DNA"/>
</dbReference>
<evidence type="ECO:0000313" key="2">
    <source>
        <dbReference type="Proteomes" id="UP001333102"/>
    </source>
</evidence>
<evidence type="ECO:0000313" key="1">
    <source>
        <dbReference type="EMBL" id="WRP14697.1"/>
    </source>
</evidence>
<accession>A0ABZ1BPH0</accession>
<protein>
    <submittedName>
        <fullName evidence="1">Uncharacterized protein</fullName>
    </submittedName>
</protein>
<sequence>MARRTHAFERLVVWVPGPDVELDATLAAVRTAVRGIRRWRPPWHVLLGVDLAPWLVQPSGGPDGQGLARRRLTRTEAVMIGWQLRLRRLRGEPPEQLPVLVRCPAERVRALVRLVQWAGLGGMVLRGLDRAEQPALAEVVGGLRVLRFSSGDEAS</sequence>
<name>A0ABZ1BPH0_9FIRM</name>